<dbReference type="PROSITE" id="PS51318">
    <property type="entry name" value="TAT"/>
    <property type="match status" value="1"/>
</dbReference>
<dbReference type="InterPro" id="IPR006313">
    <property type="entry name" value="EfeB/EfeN"/>
</dbReference>
<dbReference type="EMBL" id="DSRU01000399">
    <property type="protein sequence ID" value="HFN01339.1"/>
    <property type="molecule type" value="Genomic_DNA"/>
</dbReference>
<keyword evidence="8" id="KW-0456">Lyase</keyword>
<dbReference type="AlphaFoldDB" id="A0A7C3PKK8"/>
<evidence type="ECO:0000256" key="8">
    <source>
        <dbReference type="ARBA" id="ARBA00023239"/>
    </source>
</evidence>
<keyword evidence="2 13" id="KW-0575">Peroxidase</keyword>
<dbReference type="GO" id="GO:0005829">
    <property type="term" value="C:cytosol"/>
    <property type="evidence" value="ECO:0007669"/>
    <property type="project" value="TreeGrafter"/>
</dbReference>
<sequence length="424" mass="47164">MSNALSRLGRRKFLSGAAAIAATSSISFLGLQRWLGDRATAATRLTDVIPFLGLHQPGITTPDVAAALVVALDVTARSRAELDQLFKTLTQRIEYLMSGGTLPPLDAKYPPSGSGILGDRFPADHLTVTVSVGASLFDERYGLESLRPAHLKQMPKFPNDRLDPDFCHGDLLLQFCANHNETNIHALRDIIKQLSGLVVLRWQIAGFQQPDSDPHPHRTTVRNLLGFKDGTANPNPHNTKEMNQLVWVQPKQNEPAWAVGGTYHVVRVVRMFVEFWDRTALDEQEEIIGRSRVTGAPLGYKHEEDMPNYGKDPNGKTIRLDAHIRLANPRTPATEASRILRKGFHYSRGIDKAGQLDMGLLFIAFQQDVERGFETIQNRLNGEPLEEYIKPIGGGYFFTLPGVQKKNEYLAQSLLQSADSINRS</sequence>
<dbReference type="InterPro" id="IPR048328">
    <property type="entry name" value="Dyp_perox_C"/>
</dbReference>
<evidence type="ECO:0000256" key="2">
    <source>
        <dbReference type="ARBA" id="ARBA00022559"/>
    </source>
</evidence>
<keyword evidence="6 13" id="KW-0560">Oxidoreductase</keyword>
<dbReference type="NCBIfam" id="TIGR01413">
    <property type="entry name" value="Dyp_perox_fam"/>
    <property type="match status" value="1"/>
</dbReference>
<dbReference type="GO" id="GO:0020037">
    <property type="term" value="F:heme binding"/>
    <property type="evidence" value="ECO:0007669"/>
    <property type="project" value="InterPro"/>
</dbReference>
<evidence type="ECO:0000256" key="6">
    <source>
        <dbReference type="ARBA" id="ARBA00023002"/>
    </source>
</evidence>
<dbReference type="GO" id="GO:0004601">
    <property type="term" value="F:peroxidase activity"/>
    <property type="evidence" value="ECO:0007669"/>
    <property type="project" value="UniProtKB-KW"/>
</dbReference>
<feature type="domain" description="Dyp-type peroxidase C-terminal" evidence="15">
    <location>
        <begin position="221"/>
        <end position="403"/>
    </location>
</feature>
<evidence type="ECO:0000256" key="12">
    <source>
        <dbReference type="ARBA" id="ARBA00048856"/>
    </source>
</evidence>
<evidence type="ECO:0000256" key="10">
    <source>
        <dbReference type="ARBA" id="ARBA00033771"/>
    </source>
</evidence>
<dbReference type="GO" id="GO:0033212">
    <property type="term" value="P:iron import into cell"/>
    <property type="evidence" value="ECO:0007669"/>
    <property type="project" value="InterPro"/>
</dbReference>
<comment type="caution">
    <text evidence="16">The sequence shown here is derived from an EMBL/GenBank/DDBJ whole genome shotgun (WGS) entry which is preliminary data.</text>
</comment>
<dbReference type="InterPro" id="IPR011008">
    <property type="entry name" value="Dimeric_a/b-barrel"/>
</dbReference>
<evidence type="ECO:0000313" key="16">
    <source>
        <dbReference type="EMBL" id="HFN01339.1"/>
    </source>
</evidence>
<dbReference type="NCBIfam" id="TIGR01412">
    <property type="entry name" value="tat_substr_1"/>
    <property type="match status" value="1"/>
</dbReference>
<comment type="catalytic activity">
    <reaction evidence="12">
        <text>heme b + 2 H(+) = protoporphyrin IX + Fe(2+)</text>
        <dbReference type="Rhea" id="RHEA:22584"/>
        <dbReference type="ChEBI" id="CHEBI:15378"/>
        <dbReference type="ChEBI" id="CHEBI:29033"/>
        <dbReference type="ChEBI" id="CHEBI:57306"/>
        <dbReference type="ChEBI" id="CHEBI:60344"/>
        <dbReference type="EC" id="4.98.1.1"/>
    </reaction>
    <physiologicalReaction direction="left-to-right" evidence="12">
        <dbReference type="Rhea" id="RHEA:22585"/>
    </physiologicalReaction>
</comment>
<gene>
    <name evidence="16" type="primary">efeB</name>
    <name evidence="16" type="ORF">ENR64_27055</name>
</gene>
<dbReference type="InterPro" id="IPR006314">
    <property type="entry name" value="Dyp_peroxidase"/>
</dbReference>
<evidence type="ECO:0000256" key="1">
    <source>
        <dbReference type="ARBA" id="ARBA00004196"/>
    </source>
</evidence>
<dbReference type="PANTHER" id="PTHR30521">
    <property type="entry name" value="DEFERROCHELATASE/PEROXIDASE"/>
    <property type="match status" value="1"/>
</dbReference>
<comment type="similarity">
    <text evidence="9 13">Belongs to the DyP-type peroxidase family.</text>
</comment>
<keyword evidence="4 13" id="KW-0479">Metal-binding</keyword>
<comment type="subcellular location">
    <subcellularLocation>
        <location evidence="1">Cell envelope</location>
    </subcellularLocation>
</comment>
<dbReference type="Pfam" id="PF04261">
    <property type="entry name" value="Dyp_perox_N"/>
    <property type="match status" value="1"/>
</dbReference>
<evidence type="ECO:0000256" key="13">
    <source>
        <dbReference type="RuleBase" id="RU365017"/>
    </source>
</evidence>
<comment type="cofactor">
    <cofactor evidence="13">
        <name>heme b</name>
        <dbReference type="ChEBI" id="CHEBI:60344"/>
    </cofactor>
    <text evidence="13">Binds 1 heme b (iron(II)-protoporphyrin IX) group non-covalently per subunit.</text>
</comment>
<keyword evidence="7 13" id="KW-0408">Iron</keyword>
<keyword evidence="3 13" id="KW-0349">Heme</keyword>
<name>A0A7C3PKK8_9CYAN</name>
<accession>A0A7C3PKK8</accession>
<dbReference type="EC" id="1.11.1.-" evidence="13"/>
<evidence type="ECO:0000256" key="9">
    <source>
        <dbReference type="ARBA" id="ARBA00025737"/>
    </source>
</evidence>
<proteinExistence type="inferred from homology"/>
<evidence type="ECO:0000256" key="5">
    <source>
        <dbReference type="ARBA" id="ARBA00022729"/>
    </source>
</evidence>
<organism evidence="16">
    <name type="scientific">Oscillatoriales cyanobacterium SpSt-418</name>
    <dbReference type="NCBI Taxonomy" id="2282169"/>
    <lineage>
        <taxon>Bacteria</taxon>
        <taxon>Bacillati</taxon>
        <taxon>Cyanobacteriota</taxon>
        <taxon>Cyanophyceae</taxon>
        <taxon>Oscillatoriophycideae</taxon>
        <taxon>Oscillatoriales</taxon>
    </lineage>
</organism>
<evidence type="ECO:0000256" key="4">
    <source>
        <dbReference type="ARBA" id="ARBA00022723"/>
    </source>
</evidence>
<feature type="domain" description="Dyp-type peroxidase N-terminal" evidence="14">
    <location>
        <begin position="56"/>
        <end position="208"/>
    </location>
</feature>
<dbReference type="SUPFAM" id="SSF54909">
    <property type="entry name" value="Dimeric alpha+beta barrel"/>
    <property type="match status" value="1"/>
</dbReference>
<dbReference type="PANTHER" id="PTHR30521:SF4">
    <property type="entry name" value="DEFERROCHELATASE"/>
    <property type="match status" value="1"/>
</dbReference>
<evidence type="ECO:0000259" key="15">
    <source>
        <dbReference type="Pfam" id="PF20628"/>
    </source>
</evidence>
<dbReference type="Pfam" id="PF20628">
    <property type="entry name" value="Dyp_perox_C"/>
    <property type="match status" value="1"/>
</dbReference>
<evidence type="ECO:0000256" key="7">
    <source>
        <dbReference type="ARBA" id="ARBA00023004"/>
    </source>
</evidence>
<dbReference type="PROSITE" id="PS51404">
    <property type="entry name" value="DYP_PEROXIDASE"/>
    <property type="match status" value="1"/>
</dbReference>
<evidence type="ECO:0000259" key="14">
    <source>
        <dbReference type="Pfam" id="PF04261"/>
    </source>
</evidence>
<evidence type="ECO:0000256" key="3">
    <source>
        <dbReference type="ARBA" id="ARBA00022617"/>
    </source>
</evidence>
<dbReference type="InterPro" id="IPR006311">
    <property type="entry name" value="TAT_signal"/>
</dbReference>
<dbReference type="GO" id="GO:0004325">
    <property type="term" value="F:ferrochelatase activity"/>
    <property type="evidence" value="ECO:0007669"/>
    <property type="project" value="UniProtKB-EC"/>
</dbReference>
<dbReference type="GO" id="GO:0030313">
    <property type="term" value="C:cell envelope"/>
    <property type="evidence" value="ECO:0007669"/>
    <property type="project" value="UniProtKB-SubCell"/>
</dbReference>
<protein>
    <recommendedName>
        <fullName evidence="10 13">Deferrochelatase</fullName>
        <ecNumber evidence="13">1.11.1.-</ecNumber>
    </recommendedName>
    <alternativeName>
        <fullName evidence="11 13">Peroxidase EfeB</fullName>
    </alternativeName>
</protein>
<dbReference type="GO" id="GO:0046872">
    <property type="term" value="F:metal ion binding"/>
    <property type="evidence" value="ECO:0007669"/>
    <property type="project" value="UniProtKB-KW"/>
</dbReference>
<dbReference type="InterPro" id="IPR048327">
    <property type="entry name" value="Dyp_perox_N"/>
</dbReference>
<reference evidence="16" key="1">
    <citation type="journal article" date="2020" name="mSystems">
        <title>Genome- and Community-Level Interaction Insights into Carbon Utilization and Element Cycling Functions of Hydrothermarchaeota in Hydrothermal Sediment.</title>
        <authorList>
            <person name="Zhou Z."/>
            <person name="Liu Y."/>
            <person name="Xu W."/>
            <person name="Pan J."/>
            <person name="Luo Z.H."/>
            <person name="Li M."/>
        </authorList>
    </citation>
    <scope>NUCLEOTIDE SEQUENCE [LARGE SCALE GENOMIC DNA]</scope>
    <source>
        <strain evidence="16">SpSt-418</strain>
    </source>
</reference>
<evidence type="ECO:0000256" key="11">
    <source>
        <dbReference type="ARBA" id="ARBA00033775"/>
    </source>
</evidence>
<comment type="function">
    <text evidence="13">Involved in the recovery of exogenous heme iron. Extracts iron from heme while preserving the protoporphyrin ring intact.</text>
</comment>
<keyword evidence="5" id="KW-0732">Signal</keyword>